<dbReference type="PANTHER" id="PTHR24096">
    <property type="entry name" value="LONG-CHAIN-FATTY-ACID--COA LIGASE"/>
    <property type="match status" value="1"/>
</dbReference>
<evidence type="ECO:0000256" key="14">
    <source>
        <dbReference type="ARBA" id="ARBA00023262"/>
    </source>
</evidence>
<evidence type="ECO:0000256" key="15">
    <source>
        <dbReference type="ARBA" id="ARBA00048497"/>
    </source>
</evidence>
<reference evidence="19 20" key="1">
    <citation type="submission" date="2025-05" db="UniProtKB">
        <authorList>
            <consortium name="RefSeq"/>
        </authorList>
    </citation>
    <scope>IDENTIFICATION</scope>
    <source>
        <tissue evidence="19 20">Whole Larva</tissue>
    </source>
</reference>
<dbReference type="GeneID" id="108569634"/>
<dbReference type="InterPro" id="IPR025110">
    <property type="entry name" value="AMP-bd_C"/>
</dbReference>
<dbReference type="RefSeq" id="XP_017786751.1">
    <property type="nucleotide sequence ID" value="XM_017931262.1"/>
</dbReference>
<evidence type="ECO:0000256" key="13">
    <source>
        <dbReference type="ARBA" id="ARBA00023223"/>
    </source>
</evidence>
<keyword evidence="6" id="KW-0479">Metal-binding</keyword>
<name>A0ABM1NIV3_NICVS</name>
<evidence type="ECO:0000256" key="5">
    <source>
        <dbReference type="ARBA" id="ARBA00019043"/>
    </source>
</evidence>
<comment type="catalytic activity">
    <reaction evidence="15">
        <text>firefly D-luciferin + ATP + O2 = firefly oxyluciferin + hnu + AMP + CO2 + diphosphate</text>
        <dbReference type="Rhea" id="RHEA:10732"/>
        <dbReference type="ChEBI" id="CHEBI:15379"/>
        <dbReference type="ChEBI" id="CHEBI:16526"/>
        <dbReference type="ChEBI" id="CHEBI:16792"/>
        <dbReference type="ChEBI" id="CHEBI:30212"/>
        <dbReference type="ChEBI" id="CHEBI:30616"/>
        <dbReference type="ChEBI" id="CHEBI:33019"/>
        <dbReference type="ChEBI" id="CHEBI:58038"/>
        <dbReference type="ChEBI" id="CHEBI:456215"/>
        <dbReference type="EC" id="1.13.12.7"/>
    </reaction>
</comment>
<evidence type="ECO:0000256" key="12">
    <source>
        <dbReference type="ARBA" id="ARBA00023140"/>
    </source>
</evidence>
<evidence type="ECO:0000256" key="8">
    <source>
        <dbReference type="ARBA" id="ARBA00022840"/>
    </source>
</evidence>
<dbReference type="EC" id="1.13.12.7" evidence="4"/>
<keyword evidence="9" id="KW-0460">Magnesium</keyword>
<evidence type="ECO:0000259" key="17">
    <source>
        <dbReference type="Pfam" id="PF13193"/>
    </source>
</evidence>
<evidence type="ECO:0000256" key="3">
    <source>
        <dbReference type="ARBA" id="ARBA00006432"/>
    </source>
</evidence>
<dbReference type="Proteomes" id="UP000695000">
    <property type="component" value="Unplaced"/>
</dbReference>
<evidence type="ECO:0000256" key="4">
    <source>
        <dbReference type="ARBA" id="ARBA00012532"/>
    </source>
</evidence>
<comment type="cofactor">
    <cofactor evidence="1">
        <name>Mg(2+)</name>
        <dbReference type="ChEBI" id="CHEBI:18420"/>
    </cofactor>
</comment>
<evidence type="ECO:0000313" key="18">
    <source>
        <dbReference type="Proteomes" id="UP000695000"/>
    </source>
</evidence>
<proteinExistence type="inferred from homology"/>
<dbReference type="SUPFAM" id="SSF56801">
    <property type="entry name" value="Acetyl-CoA synthetase-like"/>
    <property type="match status" value="1"/>
</dbReference>
<sequence>METNVNLIVKGPKDPGHLPHASLGKIILDSLRKHDQHKTCLVDGVTGVELSFGDVLEKTVKLATGLKLMGLKKNDTVAIVSENSVNYFIPLIACYYNGIIVTLLNPESTEYELKKYMMKSDVKMIFCSKMSVSKIMNLQKDWDSMKKLMLLDGSIEDNVMTLEMIYKLVDGDAEKFETEPVDPHTQTGLLMYSSGTSGLPKGVLLTHENLRITIFKSGPGYLDACDSDTMVYTLPCFHIVHVVPFFACFIYGSKLVVLPKFKPEQFLSNIEKYRANKMIIVPALVLFMVKSPLVPKYNLQSLKLIYTCSAPITQDLLSIFEKNIVGCRVRSMYGLTESAGALTMNPASSNYLDSVGKLTVGVDAKVLGVDGQLLGPDQVGELCFKGTNMTRGYANNEQATKEAIDDDEFFHTGDVGYYNQEGYFFVVDRIKDIIKFKGYQVSPTEVETVLLLNPEVREAGVVGIPDERAGEMISAFAVKMPKSQMTEKELFDFSSKFLSPYKLPKGGINFVDEIPKNAMGKIDRKKLKNLWHEANEIQKTKMDFVLRNI</sequence>
<evidence type="ECO:0000256" key="11">
    <source>
        <dbReference type="ARBA" id="ARBA00023033"/>
    </source>
</evidence>
<protein>
    <recommendedName>
        <fullName evidence="5">Luciferin 4-monooxygenase</fullName>
        <ecNumber evidence="4">1.13.12.7</ecNumber>
    </recommendedName>
</protein>
<evidence type="ECO:0000256" key="7">
    <source>
        <dbReference type="ARBA" id="ARBA00022741"/>
    </source>
</evidence>
<evidence type="ECO:0000256" key="9">
    <source>
        <dbReference type="ARBA" id="ARBA00022842"/>
    </source>
</evidence>
<dbReference type="InterPro" id="IPR045851">
    <property type="entry name" value="AMP-bd_C_sf"/>
</dbReference>
<evidence type="ECO:0000259" key="16">
    <source>
        <dbReference type="Pfam" id="PF00501"/>
    </source>
</evidence>
<dbReference type="Gene3D" id="3.30.300.30">
    <property type="match status" value="1"/>
</dbReference>
<keyword evidence="10" id="KW-0560">Oxidoreductase</keyword>
<comment type="similarity">
    <text evidence="3">Belongs to the ATP-dependent AMP-binding enzyme family.</text>
</comment>
<evidence type="ECO:0000256" key="1">
    <source>
        <dbReference type="ARBA" id="ARBA00001946"/>
    </source>
</evidence>
<evidence type="ECO:0000313" key="20">
    <source>
        <dbReference type="RefSeq" id="XP_017786753.1"/>
    </source>
</evidence>
<accession>A0ABM1NIV3</accession>
<evidence type="ECO:0000256" key="2">
    <source>
        <dbReference type="ARBA" id="ARBA00004275"/>
    </source>
</evidence>
<dbReference type="Gene3D" id="2.30.38.10">
    <property type="entry name" value="Luciferase, Domain 3"/>
    <property type="match status" value="1"/>
</dbReference>
<keyword evidence="7" id="KW-0547">Nucleotide-binding</keyword>
<dbReference type="PROSITE" id="PS00455">
    <property type="entry name" value="AMP_BINDING"/>
    <property type="match status" value="1"/>
</dbReference>
<keyword evidence="11" id="KW-0503">Monooxygenase</keyword>
<evidence type="ECO:0000256" key="6">
    <source>
        <dbReference type="ARBA" id="ARBA00022723"/>
    </source>
</evidence>
<dbReference type="Pfam" id="PF00501">
    <property type="entry name" value="AMP-binding"/>
    <property type="match status" value="1"/>
</dbReference>
<dbReference type="InterPro" id="IPR020845">
    <property type="entry name" value="AMP-binding_CS"/>
</dbReference>
<dbReference type="InterPro" id="IPR000873">
    <property type="entry name" value="AMP-dep_synth/lig_dom"/>
</dbReference>
<evidence type="ECO:0000313" key="19">
    <source>
        <dbReference type="RefSeq" id="XP_017786751.1"/>
    </source>
</evidence>
<dbReference type="Pfam" id="PF13193">
    <property type="entry name" value="AMP-binding_C"/>
    <property type="match status" value="1"/>
</dbReference>
<dbReference type="Gene3D" id="3.40.50.980">
    <property type="match status" value="2"/>
</dbReference>
<comment type="subcellular location">
    <subcellularLocation>
        <location evidence="2">Peroxisome</location>
    </subcellularLocation>
</comment>
<gene>
    <name evidence="19 20" type="primary">LOC108569634</name>
</gene>
<feature type="domain" description="AMP-binding enzyme C-terminal" evidence="17">
    <location>
        <begin position="445"/>
        <end position="521"/>
    </location>
</feature>
<dbReference type="PANTHER" id="PTHR24096:SF423">
    <property type="entry name" value="GM05240P"/>
    <property type="match status" value="1"/>
</dbReference>
<dbReference type="RefSeq" id="XP_017786753.1">
    <property type="nucleotide sequence ID" value="XM_017931264.1"/>
</dbReference>
<organism evidence="18 20">
    <name type="scientific">Nicrophorus vespilloides</name>
    <name type="common">Boreal carrion beetle</name>
    <dbReference type="NCBI Taxonomy" id="110193"/>
    <lineage>
        <taxon>Eukaryota</taxon>
        <taxon>Metazoa</taxon>
        <taxon>Ecdysozoa</taxon>
        <taxon>Arthropoda</taxon>
        <taxon>Hexapoda</taxon>
        <taxon>Insecta</taxon>
        <taxon>Pterygota</taxon>
        <taxon>Neoptera</taxon>
        <taxon>Endopterygota</taxon>
        <taxon>Coleoptera</taxon>
        <taxon>Polyphaga</taxon>
        <taxon>Staphyliniformia</taxon>
        <taxon>Silphidae</taxon>
        <taxon>Nicrophorinae</taxon>
        <taxon>Nicrophorus</taxon>
    </lineage>
</organism>
<keyword evidence="8" id="KW-0067">ATP-binding</keyword>
<feature type="domain" description="AMP-dependent synthetase/ligase" evidence="16">
    <location>
        <begin position="35"/>
        <end position="393"/>
    </location>
</feature>
<keyword evidence="13" id="KW-0455">Luminescence</keyword>
<keyword evidence="12" id="KW-0576">Peroxisome</keyword>
<keyword evidence="14" id="KW-0599">Photoprotein</keyword>
<evidence type="ECO:0000256" key="10">
    <source>
        <dbReference type="ARBA" id="ARBA00023002"/>
    </source>
</evidence>
<keyword evidence="18" id="KW-1185">Reference proteome</keyword>